<dbReference type="OrthoDB" id="68993at2"/>
<dbReference type="Proteomes" id="UP000000378">
    <property type="component" value="Chromosome"/>
</dbReference>
<dbReference type="EMBL" id="CP002048">
    <property type="protein sequence ID" value="ADI02751.1"/>
    <property type="molecule type" value="Genomic_DNA"/>
</dbReference>
<dbReference type="Gene3D" id="3.40.50.1010">
    <property type="entry name" value="5'-nuclease"/>
    <property type="match status" value="1"/>
</dbReference>
<dbReference type="AlphaFoldDB" id="D7CPX3"/>
<dbReference type="InterPro" id="IPR002716">
    <property type="entry name" value="PIN_dom"/>
</dbReference>
<protein>
    <submittedName>
        <fullName evidence="2">Nucleotide-binding protein, PIN domain protein</fullName>
    </submittedName>
</protein>
<evidence type="ECO:0000313" key="3">
    <source>
        <dbReference type="Proteomes" id="UP000000378"/>
    </source>
</evidence>
<proteinExistence type="predicted"/>
<dbReference type="InterPro" id="IPR029060">
    <property type="entry name" value="PIN-like_dom_sf"/>
</dbReference>
<evidence type="ECO:0000259" key="1">
    <source>
        <dbReference type="SMART" id="SM00670"/>
    </source>
</evidence>
<keyword evidence="3" id="KW-1185">Reference proteome</keyword>
<dbReference type="Pfam" id="PF10130">
    <property type="entry name" value="PIN_2"/>
    <property type="match status" value="1"/>
</dbReference>
<reference evidence="3" key="1">
    <citation type="journal article" date="2010" name="Stand. Genomic Sci.">
        <title>Complete genome sequence of Syntrophothermus lipocalidus type strain (TGB-C1T).</title>
        <authorList>
            <consortium name="US DOE Joint Genome Institute (JGI-PGF)"/>
            <person name="Djao O."/>
            <person name="Zhang X."/>
            <person name="Lucas S."/>
            <person name="Lapidus A."/>
            <person name="Glavina Del Rio T."/>
            <person name="Nolan M."/>
            <person name="Tice H."/>
            <person name="Cheng J."/>
            <person name="Han C."/>
            <person name="Tapia R."/>
            <person name="Goodwin L."/>
            <person name="Pitluck S."/>
            <person name="Liolios K."/>
            <person name="Ivanova N."/>
            <person name="Mavromatis K."/>
            <person name="Mikhailova N."/>
            <person name="Ovchinnikova G."/>
            <person name="Pati A."/>
            <person name="Brambilla E."/>
            <person name="Chen A."/>
            <person name="Palaniappan K."/>
            <person name="Land M."/>
            <person name="Hauser L."/>
            <person name="Chang Y."/>
            <person name="Jeffries C."/>
            <person name="Rohde M."/>
            <person name="Sikorski J."/>
            <person name="Spring S."/>
            <person name="Goker M."/>
            <person name="Detter J."/>
            <person name="Woyke T."/>
            <person name="Bristow J."/>
            <person name="Eisen J."/>
            <person name="Markowitz V."/>
            <person name="Hugenholtz P."/>
            <person name="Kyrpides N."/>
            <person name="Klenk H."/>
        </authorList>
    </citation>
    <scope>NUCLEOTIDE SEQUENCE [LARGE SCALE GENOMIC DNA]</scope>
    <source>
        <strain evidence="3">DSM 12680 / TGB-C1</strain>
    </source>
</reference>
<name>D7CPX3_SYNLT</name>
<dbReference type="eggNOG" id="COG5378">
    <property type="taxonomic scope" value="Bacteria"/>
</dbReference>
<dbReference type="HOGENOM" id="CLU_147223_1_0_9"/>
<accession>D7CPX3</accession>
<sequence>MRLSGKIAVDANVILSALIGGKAIRVFIEAKELKFVTTDRAVGEVREYIPVLAKRKSLSRNVMEAVFSLLELEVVEKEAYLQHVPTALELIGRRDPDDADLVALALALNCPVWTNDNDLVELKEIKTLTTAEILCLVDSWENG</sequence>
<dbReference type="SUPFAM" id="SSF88723">
    <property type="entry name" value="PIN domain-like"/>
    <property type="match status" value="1"/>
</dbReference>
<reference evidence="2 3" key="2">
    <citation type="journal article" date="2010" name="Stand. Genomic Sci.">
        <title>Complete genome sequence of Syntrophothermus lipocalidus type strain (TGB-C1).</title>
        <authorList>
            <person name="Djao O.D."/>
            <person name="Zhang X."/>
            <person name="Lucas S."/>
            <person name="Lapidus A."/>
            <person name="Del Rio T.G."/>
            <person name="Nolan M."/>
            <person name="Tice H."/>
            <person name="Cheng J.F."/>
            <person name="Han C."/>
            <person name="Tapia R."/>
            <person name="Goodwin L."/>
            <person name="Pitluck S."/>
            <person name="Liolios K."/>
            <person name="Ivanova N."/>
            <person name="Mavromatis K."/>
            <person name="Mikhailova N."/>
            <person name="Ovchinnikova G."/>
            <person name="Pati A."/>
            <person name="Brambilla E."/>
            <person name="Chen A."/>
            <person name="Palaniappan K."/>
            <person name="Land M."/>
            <person name="Hauser L."/>
            <person name="Chang Y.J."/>
            <person name="Jeffries C.D."/>
            <person name="Rohde M."/>
            <person name="Sikorski J."/>
            <person name="Spring S."/>
            <person name="Goker M."/>
            <person name="Detter J.C."/>
            <person name="Woyke T."/>
            <person name="Bristow J."/>
            <person name="Eisen J.A."/>
            <person name="Markowitz V."/>
            <person name="Hugenholtz P."/>
            <person name="Kyrpides N.C."/>
            <person name="Klenk H.P."/>
        </authorList>
    </citation>
    <scope>NUCLEOTIDE SEQUENCE [LARGE SCALE GENOMIC DNA]</scope>
    <source>
        <strain evidence="3">DSM 12680 / TGB-C1</strain>
    </source>
</reference>
<organism evidence="2 3">
    <name type="scientific">Syntrophothermus lipocalidus (strain DSM 12680 / TGB-C1)</name>
    <dbReference type="NCBI Taxonomy" id="643648"/>
    <lineage>
        <taxon>Bacteria</taxon>
        <taxon>Bacillati</taxon>
        <taxon>Bacillota</taxon>
        <taxon>Clostridia</taxon>
        <taxon>Eubacteriales</taxon>
        <taxon>Syntrophomonadaceae</taxon>
        <taxon>Syntrophothermus</taxon>
    </lineage>
</organism>
<dbReference type="SMART" id="SM00670">
    <property type="entry name" value="PINc"/>
    <property type="match status" value="1"/>
</dbReference>
<dbReference type="KEGG" id="slp:Slip_2003"/>
<feature type="domain" description="PIN" evidence="1">
    <location>
        <begin position="5"/>
        <end position="121"/>
    </location>
</feature>
<evidence type="ECO:0000313" key="2">
    <source>
        <dbReference type="EMBL" id="ADI02751.1"/>
    </source>
</evidence>
<gene>
    <name evidence="2" type="ordered locus">Slip_2003</name>
</gene>